<dbReference type="PRINTS" id="PR00980">
    <property type="entry name" value="TRNASYNTHALA"/>
</dbReference>
<keyword evidence="10 11" id="KW-0030">Aminoacyl-tRNA synthetase</keyword>
<evidence type="ECO:0000256" key="5">
    <source>
        <dbReference type="ARBA" id="ARBA00022741"/>
    </source>
</evidence>
<keyword evidence="9 11" id="KW-0648">Protein biosynthesis</keyword>
<keyword evidence="5 11" id="KW-0547">Nucleotide-binding</keyword>
<evidence type="ECO:0000256" key="2">
    <source>
        <dbReference type="ARBA" id="ARBA00022555"/>
    </source>
</evidence>
<dbReference type="GO" id="GO:0004813">
    <property type="term" value="F:alanine-tRNA ligase activity"/>
    <property type="evidence" value="ECO:0007669"/>
    <property type="project" value="UniProtKB-UniRule"/>
</dbReference>
<dbReference type="Pfam" id="PF07973">
    <property type="entry name" value="tRNA_SAD"/>
    <property type="match status" value="1"/>
</dbReference>
<dbReference type="GO" id="GO:0006419">
    <property type="term" value="P:alanyl-tRNA aminoacylation"/>
    <property type="evidence" value="ECO:0007669"/>
    <property type="project" value="UniProtKB-UniRule"/>
</dbReference>
<dbReference type="PANTHER" id="PTHR11777:SF9">
    <property type="entry name" value="ALANINE--TRNA LIGASE, CYTOPLASMIC"/>
    <property type="match status" value="1"/>
</dbReference>
<evidence type="ECO:0000256" key="11">
    <source>
        <dbReference type="HAMAP-Rule" id="MF_00036"/>
    </source>
</evidence>
<feature type="coiled-coil region" evidence="12">
    <location>
        <begin position="733"/>
        <end position="760"/>
    </location>
</feature>
<dbReference type="EMBL" id="GG693852">
    <property type="protein sequence ID" value="EES53967.1"/>
    <property type="molecule type" value="Genomic_DNA"/>
</dbReference>
<dbReference type="GO" id="GO:0008270">
    <property type="term" value="F:zinc ion binding"/>
    <property type="evidence" value="ECO:0007669"/>
    <property type="project" value="UniProtKB-UniRule"/>
</dbReference>
<dbReference type="InterPro" id="IPR018164">
    <property type="entry name" value="Ala-tRNA-synth_IIc_N"/>
</dbReference>
<comment type="similarity">
    <text evidence="1 11">Belongs to the class-II aminoacyl-tRNA synthetase family.</text>
</comment>
<dbReference type="InterPro" id="IPR002318">
    <property type="entry name" value="Ala-tRNA-lgiase_IIc"/>
</dbReference>
<dbReference type="EC" id="6.1.1.7" evidence="11"/>
<dbReference type="InterPro" id="IPR018163">
    <property type="entry name" value="Thr/Ala-tRNA-synth_IIc_edit"/>
</dbReference>
<dbReference type="Gene3D" id="2.40.30.130">
    <property type="match status" value="1"/>
</dbReference>
<dbReference type="Proteomes" id="UP000009374">
    <property type="component" value="Unassembled WGS sequence"/>
</dbReference>
<dbReference type="SMART" id="SM00863">
    <property type="entry name" value="tRNA_SAD"/>
    <property type="match status" value="1"/>
</dbReference>
<gene>
    <name evidence="11" type="primary">alaS</name>
    <name evidence="14" type="ORF">UBAL3_44810104</name>
</gene>
<dbReference type="Pfam" id="PF02272">
    <property type="entry name" value="DHHA1"/>
    <property type="match status" value="1"/>
</dbReference>
<reference evidence="14 15" key="1">
    <citation type="journal article" date="2009" name="Appl. Environ. Microbiol.">
        <title>Community genomic and proteomic analyses of chemoautotrophic iron-oxidizing "Leptospirillum rubarum" (Group II) and "Leptospirillum ferrodiazotrophum" (Group III) bacteria in acid mine drainage biofilms.</title>
        <authorList>
            <person name="Goltsman D.S."/>
            <person name="Denef V.J."/>
            <person name="Singer S.W."/>
            <person name="VerBerkmoes N.C."/>
            <person name="Lefsrud M."/>
            <person name="Mueller R.S."/>
            <person name="Dick G.J."/>
            <person name="Sun C.L."/>
            <person name="Wheeler K.E."/>
            <person name="Zemla A."/>
            <person name="Baker B.J."/>
            <person name="Hauser L."/>
            <person name="Land M."/>
            <person name="Shah M.B."/>
            <person name="Thelen M.P."/>
            <person name="Hettich R.L."/>
            <person name="Banfield J.F."/>
        </authorList>
    </citation>
    <scope>NUCLEOTIDE SEQUENCE [LARGE SCALE GENOMIC DNA]</scope>
</reference>
<dbReference type="PANTHER" id="PTHR11777">
    <property type="entry name" value="ALANYL-TRNA SYNTHETASE"/>
    <property type="match status" value="1"/>
</dbReference>
<evidence type="ECO:0000259" key="13">
    <source>
        <dbReference type="PROSITE" id="PS50860"/>
    </source>
</evidence>
<sequence length="884" mass="96720">MDSLRIRNSFHGFFEGVGHRRVPSSSLIPPGDPTLLFTNAGMVPFKDAFLGTEPPPAPRCVSIQRCVRAGGKHNDLDRVGFTRRHHTFFEMMGNFSFGDYFKKEAIAFAWEYLTKTLGLSPSVLWVTVFTDDDEAASLWQSVAGVDPSRIVRLGEKDNFWQMGNTGPCGPCSEILVDQGSAFSCGRPTCAVGCDCDRYLEIWNLVFMQYDRNDAGILTPLPRPSIDTGMGLERLASVLQGSQSNFETDLFLPLMEAIGKKTRIPYGRGQGEKDFAYRVIADHVRASTFLVWEGLVPSNEGRGYVLRRFIRRAMQFSLDLALPTPFLPDLSRRFAELMAAPYPELAAGMDRVVTVLASEEERFMKTLETGLPLVQELARSARERGETVLTGEELFWLYDTHGLPVDVVGDWAAPLGVTLDTEGFAVRMGEQKEQGRRSWTGSRASFPLPASRLSSPVRFEGYERLESPARLLLLASGESEVQSVREGEEIWAVTDVSPFYPEGGGQVGDQGRLVAPGGIVSISGAYRPYPGWIALRGKVLSGVVTQGETVQLQVDRSLRLGARVHHTATHLLHAALRKVLGSHVRQAGSLVLPDRLRFDFSHGAPITDGQIEEIEGMVNRWIGEGAPVEISEKNKADALASGAMAFFDEKYGDRVRVVEIPGMSVELCGGTHALSTSEIGSFFILSESGVAAGTRRIEAVAGAAATRTAAGWRAELHRIAGDLKVSPGRILDRIAAEKREREEIEKELSRSKSRLFDLETQSLLDESMMVGEVRILVAVVESRDLADLRLRMDVLKGRIPSGAVILAGKAGDDRVLLLGWATPDLEKTFPVNTWVRSMAQTLGGRGGGRPLWAEGGGAPPPSWSDFLSKVRTSMLQAAEKALGGS</sequence>
<feature type="binding site" evidence="11">
    <location>
        <position position="671"/>
    </location>
    <ligand>
        <name>Zn(2+)</name>
        <dbReference type="ChEBI" id="CHEBI:29105"/>
    </ligand>
</feature>
<comment type="function">
    <text evidence="11">Catalyzes the attachment of alanine to tRNA(Ala) in a two-step reaction: alanine is first activated by ATP to form Ala-AMP and then transferred to the acceptor end of tRNA(Ala). Also edits incorrectly charged Ser-tRNA(Ala) and Gly-tRNA(Ala) via its editing domain.</text>
</comment>
<dbReference type="FunFam" id="3.30.980.10:FF:000004">
    <property type="entry name" value="Alanine--tRNA ligase, cytoplasmic"/>
    <property type="match status" value="1"/>
</dbReference>
<dbReference type="FunFam" id="3.10.310.40:FF:000001">
    <property type="entry name" value="Alanine--tRNA ligase"/>
    <property type="match status" value="1"/>
</dbReference>
<evidence type="ECO:0000256" key="6">
    <source>
        <dbReference type="ARBA" id="ARBA00022833"/>
    </source>
</evidence>
<dbReference type="InterPro" id="IPR018162">
    <property type="entry name" value="Ala-tRNA-ligase_IIc_anticod-bd"/>
</dbReference>
<dbReference type="HAMAP" id="MF_00036_B">
    <property type="entry name" value="Ala_tRNA_synth_B"/>
    <property type="match status" value="1"/>
</dbReference>
<accession>C6HU39</accession>
<dbReference type="InterPro" id="IPR012947">
    <property type="entry name" value="tRNA_SAD"/>
</dbReference>
<evidence type="ECO:0000313" key="15">
    <source>
        <dbReference type="Proteomes" id="UP000009374"/>
    </source>
</evidence>
<comment type="catalytic activity">
    <reaction evidence="11">
        <text>tRNA(Ala) + L-alanine + ATP = L-alanyl-tRNA(Ala) + AMP + diphosphate</text>
        <dbReference type="Rhea" id="RHEA:12540"/>
        <dbReference type="Rhea" id="RHEA-COMP:9657"/>
        <dbReference type="Rhea" id="RHEA-COMP:9923"/>
        <dbReference type="ChEBI" id="CHEBI:30616"/>
        <dbReference type="ChEBI" id="CHEBI:33019"/>
        <dbReference type="ChEBI" id="CHEBI:57972"/>
        <dbReference type="ChEBI" id="CHEBI:78442"/>
        <dbReference type="ChEBI" id="CHEBI:78497"/>
        <dbReference type="ChEBI" id="CHEBI:456215"/>
        <dbReference type="EC" id="6.1.1.7"/>
    </reaction>
</comment>
<dbReference type="GO" id="GO:0005524">
    <property type="term" value="F:ATP binding"/>
    <property type="evidence" value="ECO:0007669"/>
    <property type="project" value="UniProtKB-UniRule"/>
</dbReference>
<keyword evidence="15" id="KW-1185">Reference proteome</keyword>
<dbReference type="InterPro" id="IPR003156">
    <property type="entry name" value="DHHA1_dom"/>
</dbReference>
<dbReference type="GO" id="GO:0005829">
    <property type="term" value="C:cytosol"/>
    <property type="evidence" value="ECO:0007669"/>
    <property type="project" value="TreeGrafter"/>
</dbReference>
<dbReference type="InterPro" id="IPR050058">
    <property type="entry name" value="Ala-tRNA_ligase"/>
</dbReference>
<comment type="cofactor">
    <cofactor evidence="11">
        <name>Zn(2+)</name>
        <dbReference type="ChEBI" id="CHEBI:29105"/>
    </cofactor>
    <text evidence="11">Binds 1 zinc ion per subunit.</text>
</comment>
<comment type="subcellular location">
    <subcellularLocation>
        <location evidence="11">Cytoplasm</location>
    </subcellularLocation>
</comment>
<dbReference type="FunFam" id="3.30.930.10:FF:000004">
    <property type="entry name" value="Alanine--tRNA ligase"/>
    <property type="match status" value="1"/>
</dbReference>
<dbReference type="Gene3D" id="3.30.930.10">
    <property type="entry name" value="Bira Bifunctional Protein, Domain 2"/>
    <property type="match status" value="1"/>
</dbReference>
<evidence type="ECO:0000256" key="12">
    <source>
        <dbReference type="SAM" id="Coils"/>
    </source>
</evidence>
<protein>
    <recommendedName>
        <fullName evidence="11">Alanine--tRNA ligase</fullName>
        <ecNumber evidence="11">6.1.1.7</ecNumber>
    </recommendedName>
    <alternativeName>
        <fullName evidence="11">Alanyl-tRNA synthetase</fullName>
        <shortName evidence="11">AlaRS</shortName>
    </alternativeName>
</protein>
<keyword evidence="2 11" id="KW-0820">tRNA-binding</keyword>
<keyword evidence="6 11" id="KW-0862">Zinc</keyword>
<evidence type="ECO:0000256" key="3">
    <source>
        <dbReference type="ARBA" id="ARBA00022598"/>
    </source>
</evidence>
<dbReference type="SUPFAM" id="SSF55186">
    <property type="entry name" value="ThrRS/AlaRS common domain"/>
    <property type="match status" value="1"/>
</dbReference>
<keyword evidence="11" id="KW-0963">Cytoplasm</keyword>
<dbReference type="Gene3D" id="3.30.54.20">
    <property type="match status" value="1"/>
</dbReference>
<dbReference type="SUPFAM" id="SSF101353">
    <property type="entry name" value="Putative anticodon-binding domain of alanyl-tRNA synthetase (AlaRS)"/>
    <property type="match status" value="1"/>
</dbReference>
<dbReference type="SUPFAM" id="SSF50447">
    <property type="entry name" value="Translation proteins"/>
    <property type="match status" value="1"/>
</dbReference>
<name>C6HU39_9BACT</name>
<organism evidence="14 15">
    <name type="scientific">Leptospirillum ferrodiazotrophum</name>
    <dbReference type="NCBI Taxonomy" id="412449"/>
    <lineage>
        <taxon>Bacteria</taxon>
        <taxon>Pseudomonadati</taxon>
        <taxon>Nitrospirota</taxon>
        <taxon>Nitrospiria</taxon>
        <taxon>Nitrospirales</taxon>
        <taxon>Nitrospiraceae</taxon>
        <taxon>Leptospirillum</taxon>
    </lineage>
</organism>
<evidence type="ECO:0000256" key="9">
    <source>
        <dbReference type="ARBA" id="ARBA00022917"/>
    </source>
</evidence>
<keyword evidence="3 11" id="KW-0436">Ligase</keyword>
<dbReference type="InterPro" id="IPR023033">
    <property type="entry name" value="Ala_tRNA_ligase_euk/bac"/>
</dbReference>
<keyword evidence="8 11" id="KW-0694">RNA-binding</keyword>
<keyword evidence="7 11" id="KW-0067">ATP-binding</keyword>
<dbReference type="SUPFAM" id="SSF55681">
    <property type="entry name" value="Class II aaRS and biotin synthetases"/>
    <property type="match status" value="1"/>
</dbReference>
<dbReference type="CDD" id="cd00673">
    <property type="entry name" value="AlaRS_core"/>
    <property type="match status" value="1"/>
</dbReference>
<dbReference type="Pfam" id="PF01411">
    <property type="entry name" value="tRNA-synt_2c"/>
    <property type="match status" value="1"/>
</dbReference>
<evidence type="ECO:0000256" key="8">
    <source>
        <dbReference type="ARBA" id="ARBA00022884"/>
    </source>
</evidence>
<evidence type="ECO:0000256" key="4">
    <source>
        <dbReference type="ARBA" id="ARBA00022723"/>
    </source>
</evidence>
<feature type="domain" description="Alanyl-transfer RNA synthetases family profile" evidence="13">
    <location>
        <begin position="1"/>
        <end position="710"/>
    </location>
</feature>
<evidence type="ECO:0000313" key="14">
    <source>
        <dbReference type="EMBL" id="EES53967.1"/>
    </source>
</evidence>
<evidence type="ECO:0000256" key="1">
    <source>
        <dbReference type="ARBA" id="ARBA00008226"/>
    </source>
</evidence>
<evidence type="ECO:0000256" key="10">
    <source>
        <dbReference type="ARBA" id="ARBA00023146"/>
    </source>
</evidence>
<dbReference type="GO" id="GO:0000049">
    <property type="term" value="F:tRNA binding"/>
    <property type="evidence" value="ECO:0007669"/>
    <property type="project" value="UniProtKB-KW"/>
</dbReference>
<dbReference type="NCBIfam" id="TIGR00344">
    <property type="entry name" value="alaS"/>
    <property type="match status" value="1"/>
</dbReference>
<feature type="binding site" evidence="11">
    <location>
        <position position="569"/>
    </location>
    <ligand>
        <name>Zn(2+)</name>
        <dbReference type="ChEBI" id="CHEBI:29105"/>
    </ligand>
</feature>
<dbReference type="InterPro" id="IPR018165">
    <property type="entry name" value="Ala-tRNA-synth_IIc_core"/>
</dbReference>
<feature type="binding site" evidence="11">
    <location>
        <position position="667"/>
    </location>
    <ligand>
        <name>Zn(2+)</name>
        <dbReference type="ChEBI" id="CHEBI:29105"/>
    </ligand>
</feature>
<keyword evidence="4 11" id="KW-0479">Metal-binding</keyword>
<dbReference type="InterPro" id="IPR045864">
    <property type="entry name" value="aa-tRNA-synth_II/BPL/LPL"/>
</dbReference>
<keyword evidence="12" id="KW-0175">Coiled coil</keyword>
<dbReference type="PROSITE" id="PS50860">
    <property type="entry name" value="AA_TRNA_LIGASE_II_ALA"/>
    <property type="match status" value="1"/>
</dbReference>
<proteinExistence type="inferred from homology"/>
<dbReference type="Gene3D" id="3.10.310.40">
    <property type="match status" value="1"/>
</dbReference>
<evidence type="ECO:0000256" key="7">
    <source>
        <dbReference type="ARBA" id="ARBA00022840"/>
    </source>
</evidence>
<dbReference type="Gene3D" id="3.30.980.10">
    <property type="entry name" value="Threonyl-trna Synthetase, Chain A, domain 2"/>
    <property type="match status" value="1"/>
</dbReference>
<dbReference type="AlphaFoldDB" id="C6HU39"/>
<dbReference type="GO" id="GO:0002161">
    <property type="term" value="F:aminoacyl-tRNA deacylase activity"/>
    <property type="evidence" value="ECO:0007669"/>
    <property type="project" value="TreeGrafter"/>
</dbReference>
<dbReference type="InterPro" id="IPR009000">
    <property type="entry name" value="Transl_B-barrel_sf"/>
</dbReference>
<comment type="domain">
    <text evidence="11">Consists of three domains; the N-terminal catalytic domain, the editing domain and the C-terminal C-Ala domain. The editing domain removes incorrectly charged amino acids, while the C-Ala domain, along with tRNA(Ala), serves as a bridge to cooperatively bring together the editing and aminoacylation centers thus stimulating deacylation of misacylated tRNAs.</text>
</comment>
<feature type="binding site" evidence="11">
    <location>
        <position position="565"/>
    </location>
    <ligand>
        <name>Zn(2+)</name>
        <dbReference type="ChEBI" id="CHEBI:29105"/>
    </ligand>
</feature>